<evidence type="ECO:0000256" key="16">
    <source>
        <dbReference type="ARBA" id="ARBA00023015"/>
    </source>
</evidence>
<evidence type="ECO:0000256" key="4">
    <source>
        <dbReference type="ARBA" id="ARBA00004496"/>
    </source>
</evidence>
<keyword evidence="18" id="KW-0539">Nucleus</keyword>
<protein>
    <recommendedName>
        <fullName evidence="19">CCR4-Not complex 3'-5'-exoribonuclease subunit Ccr4</fullName>
        <ecNumber evidence="6">3.1.13.4</ecNumber>
    </recommendedName>
    <alternativeName>
        <fullName evidence="20">Carbon catabolite repressor protein 4</fullName>
    </alternativeName>
    <alternativeName>
        <fullName evidence="21">Cytoplasmic deadenylase</fullName>
    </alternativeName>
    <alternativeName>
        <fullName evidence="22">Glucose-repressible alcohol dehydrogenase transcriptional effector</fullName>
    </alternativeName>
</protein>
<keyword evidence="7" id="KW-0963">Cytoplasm</keyword>
<evidence type="ECO:0000256" key="14">
    <source>
        <dbReference type="ARBA" id="ARBA00022842"/>
    </source>
</evidence>
<dbReference type="CDD" id="cd09097">
    <property type="entry name" value="Deadenylase_CCR4"/>
    <property type="match status" value="1"/>
</dbReference>
<evidence type="ECO:0000256" key="10">
    <source>
        <dbReference type="ARBA" id="ARBA00022723"/>
    </source>
</evidence>
<evidence type="ECO:0000256" key="1">
    <source>
        <dbReference type="ARBA" id="ARBA00001663"/>
    </source>
</evidence>
<evidence type="ECO:0000256" key="9">
    <source>
        <dbReference type="ARBA" id="ARBA00022722"/>
    </source>
</evidence>
<dbReference type="PROSITE" id="PS51450">
    <property type="entry name" value="LRR"/>
    <property type="match status" value="1"/>
</dbReference>
<evidence type="ECO:0000256" key="18">
    <source>
        <dbReference type="ARBA" id="ARBA00023242"/>
    </source>
</evidence>
<feature type="region of interest" description="Disordered" evidence="23">
    <location>
        <begin position="67"/>
        <end position="135"/>
    </location>
</feature>
<dbReference type="SUPFAM" id="SSF52058">
    <property type="entry name" value="L domain-like"/>
    <property type="match status" value="1"/>
</dbReference>
<evidence type="ECO:0000256" key="23">
    <source>
        <dbReference type="SAM" id="MobiDB-lite"/>
    </source>
</evidence>
<keyword evidence="12" id="KW-0378">Hydrolase</keyword>
<dbReference type="eggNOG" id="KOG0620">
    <property type="taxonomic scope" value="Eukaryota"/>
</dbReference>
<keyword evidence="9" id="KW-0540">Nuclease</keyword>
<evidence type="ECO:0000256" key="11">
    <source>
        <dbReference type="ARBA" id="ARBA00022737"/>
    </source>
</evidence>
<dbReference type="GO" id="GO:0004535">
    <property type="term" value="F:poly(A)-specific ribonuclease activity"/>
    <property type="evidence" value="ECO:0007669"/>
    <property type="project" value="UniProtKB-EC"/>
</dbReference>
<proteinExistence type="inferred from homology"/>
<evidence type="ECO:0000256" key="22">
    <source>
        <dbReference type="ARBA" id="ARBA00033317"/>
    </source>
</evidence>
<dbReference type="GO" id="GO:0046872">
    <property type="term" value="F:metal ion binding"/>
    <property type="evidence" value="ECO:0007669"/>
    <property type="project" value="UniProtKB-KW"/>
</dbReference>
<evidence type="ECO:0000256" key="13">
    <source>
        <dbReference type="ARBA" id="ARBA00022839"/>
    </source>
</evidence>
<evidence type="ECO:0000256" key="6">
    <source>
        <dbReference type="ARBA" id="ARBA00012161"/>
    </source>
</evidence>
<name>A0A0W0FG68_MONRR</name>
<dbReference type="InterPro" id="IPR050410">
    <property type="entry name" value="CCR4/nocturin_mRNA_transcr"/>
</dbReference>
<feature type="region of interest" description="Disordered" evidence="23">
    <location>
        <begin position="595"/>
        <end position="622"/>
    </location>
</feature>
<reference evidence="25 26" key="1">
    <citation type="submission" date="2015-12" db="EMBL/GenBank/DDBJ databases">
        <title>Draft genome sequence of Moniliophthora roreri, the causal agent of frosty pod rot of cacao.</title>
        <authorList>
            <person name="Aime M.C."/>
            <person name="Diaz-Valderrama J.R."/>
            <person name="Kijpornyongpan T."/>
            <person name="Phillips-Mora W."/>
        </authorList>
    </citation>
    <scope>NUCLEOTIDE SEQUENCE [LARGE SCALE GENOMIC DNA]</scope>
    <source>
        <strain evidence="25 26">MCA 2952</strain>
    </source>
</reference>
<dbReference type="Proteomes" id="UP000054988">
    <property type="component" value="Unassembled WGS sequence"/>
</dbReference>
<evidence type="ECO:0000256" key="21">
    <source>
        <dbReference type="ARBA" id="ARBA00031469"/>
    </source>
</evidence>
<dbReference type="InterPro" id="IPR001611">
    <property type="entry name" value="Leu-rich_rpt"/>
</dbReference>
<keyword evidence="11" id="KW-0677">Repeat</keyword>
<dbReference type="SMART" id="SM00369">
    <property type="entry name" value="LRR_TYP"/>
    <property type="match status" value="3"/>
</dbReference>
<dbReference type="InterPro" id="IPR032675">
    <property type="entry name" value="LRR_dom_sf"/>
</dbReference>
<feature type="compositionally biased region" description="Polar residues" evidence="23">
    <location>
        <begin position="108"/>
        <end position="124"/>
    </location>
</feature>
<keyword evidence="17" id="KW-0804">Transcription</keyword>
<keyword evidence="14" id="KW-0460">Magnesium</keyword>
<evidence type="ECO:0000259" key="24">
    <source>
        <dbReference type="Pfam" id="PF03372"/>
    </source>
</evidence>
<keyword evidence="10" id="KW-0479">Metal-binding</keyword>
<dbReference type="EC" id="3.1.13.4" evidence="6"/>
<dbReference type="Pfam" id="PF03372">
    <property type="entry name" value="Exo_endo_phos"/>
    <property type="match status" value="1"/>
</dbReference>
<dbReference type="AlphaFoldDB" id="A0A0W0FG68"/>
<dbReference type="InterPro" id="IPR005135">
    <property type="entry name" value="Endo/exonuclease/phosphatase"/>
</dbReference>
<feature type="domain" description="Endonuclease/exonuclease/phosphatase" evidence="24">
    <location>
        <begin position="321"/>
        <end position="681"/>
    </location>
</feature>
<keyword evidence="16" id="KW-0805">Transcription regulation</keyword>
<keyword evidence="8" id="KW-0433">Leucine-rich repeat</keyword>
<evidence type="ECO:0000256" key="5">
    <source>
        <dbReference type="ARBA" id="ARBA00010774"/>
    </source>
</evidence>
<dbReference type="EMBL" id="LATX01001993">
    <property type="protein sequence ID" value="KTB35285.1"/>
    <property type="molecule type" value="Genomic_DNA"/>
</dbReference>
<comment type="caution">
    <text evidence="25">The sequence shown here is derived from an EMBL/GenBank/DDBJ whole genome shotgun (WGS) entry which is preliminary data.</text>
</comment>
<sequence length="714" mass="79082">MYYPQQTQDTLWQHPIYAHPHHHPHPQHILSPPLTQHWQQQLLKYEVSVSRLAYVHHVLRMLATQISRASHSPHHRARSSMQSAARPVAKSAIPITNPNGPKAPPTPSSGEATTPDVNHPSSTVAPIAEAPRPSNKAVIPSNTWHSLDMGGVALKSLPSTSSLWSLSFLSNLYLNHNALTLVPPEIASLKHLELLDLSANQLRTLPKQIGMLTTLKEFYVFDNLLQTLPPEFGTLHQLQCLGVEGNPLDPQLKQIVQEKGTTALIAYLRDSCPVPSPPPARILKSLLSPAERAALYPSIALSASPNPGGHEEPETMSALCYNILCEKYATERLYGYTPQWALDWDYRKELILNEILGYNADFLCLQEVSGKQYDEFFTSRLTPKSYSGIYFQKSRARNMPSSSDRSTVDGCATFYRSSTYTLIESHLIEFSTHAMQRSDFKKTEDMFNRVLGKDNIGSICLFEHRHTGTRVIIANAHITWNPDYSDVKLVQVALLVEEIEQAADRFAKLPPRKDLDSPAPPTYSDGTKIPIILAADLNSVPESGVYEFLSTGYLPKDHADFMGHTYGKYTSEGLRHRLGLKSAYCVGSGSMVEKDSSQTKHKLTPNGNPYPPPSLAKAKEAGGGKGELLPLTNFTPSFQGVLDYIWYSGGNLAVNSVLGPIDGGYLEKVVGFPNAHFPSDHICIMSEFRVKPPKDIPAQSQGKERPVLPKTPSH</sequence>
<evidence type="ECO:0000256" key="3">
    <source>
        <dbReference type="ARBA" id="ARBA00004123"/>
    </source>
</evidence>
<evidence type="ECO:0000256" key="12">
    <source>
        <dbReference type="ARBA" id="ARBA00022801"/>
    </source>
</evidence>
<keyword evidence="13" id="KW-0269">Exonuclease</keyword>
<organism evidence="25 26">
    <name type="scientific">Moniliophthora roreri</name>
    <name type="common">Frosty pod rot fungus</name>
    <name type="synonym">Monilia roreri</name>
    <dbReference type="NCBI Taxonomy" id="221103"/>
    <lineage>
        <taxon>Eukaryota</taxon>
        <taxon>Fungi</taxon>
        <taxon>Dikarya</taxon>
        <taxon>Basidiomycota</taxon>
        <taxon>Agaricomycotina</taxon>
        <taxon>Agaricomycetes</taxon>
        <taxon>Agaricomycetidae</taxon>
        <taxon>Agaricales</taxon>
        <taxon>Marasmiineae</taxon>
        <taxon>Marasmiaceae</taxon>
        <taxon>Moniliophthora</taxon>
    </lineage>
</organism>
<evidence type="ECO:0000313" key="26">
    <source>
        <dbReference type="Proteomes" id="UP000054988"/>
    </source>
</evidence>
<evidence type="ECO:0000313" key="25">
    <source>
        <dbReference type="EMBL" id="KTB35285.1"/>
    </source>
</evidence>
<dbReference type="GO" id="GO:0005634">
    <property type="term" value="C:nucleus"/>
    <property type="evidence" value="ECO:0007669"/>
    <property type="project" value="UniProtKB-SubCell"/>
</dbReference>
<evidence type="ECO:0000256" key="8">
    <source>
        <dbReference type="ARBA" id="ARBA00022614"/>
    </source>
</evidence>
<dbReference type="SUPFAM" id="SSF56219">
    <property type="entry name" value="DNase I-like"/>
    <property type="match status" value="1"/>
</dbReference>
<dbReference type="PANTHER" id="PTHR12121:SF100">
    <property type="entry name" value="POLY(A)-SPECIFIC RIBONUCLEASE"/>
    <property type="match status" value="1"/>
</dbReference>
<dbReference type="Gene3D" id="3.60.10.10">
    <property type="entry name" value="Endonuclease/exonuclease/phosphatase"/>
    <property type="match status" value="1"/>
</dbReference>
<dbReference type="InterPro" id="IPR003591">
    <property type="entry name" value="Leu-rich_rpt_typical-subtyp"/>
</dbReference>
<evidence type="ECO:0000256" key="19">
    <source>
        <dbReference type="ARBA" id="ARBA00023475"/>
    </source>
</evidence>
<dbReference type="GO" id="GO:0005737">
    <property type="term" value="C:cytoplasm"/>
    <property type="evidence" value="ECO:0007669"/>
    <property type="project" value="UniProtKB-SubCell"/>
</dbReference>
<gene>
    <name evidence="25" type="ORF">WG66_12139</name>
</gene>
<evidence type="ECO:0000256" key="17">
    <source>
        <dbReference type="ARBA" id="ARBA00023163"/>
    </source>
</evidence>
<dbReference type="GO" id="GO:0003723">
    <property type="term" value="F:RNA binding"/>
    <property type="evidence" value="ECO:0007669"/>
    <property type="project" value="UniProtKB-KW"/>
</dbReference>
<comment type="subcellular location">
    <subcellularLocation>
        <location evidence="4">Cytoplasm</location>
    </subcellularLocation>
    <subcellularLocation>
        <location evidence="3">Nucleus</location>
    </subcellularLocation>
</comment>
<comment type="catalytic activity">
    <reaction evidence="1">
        <text>Exonucleolytic cleavage of poly(A) to 5'-AMP.</text>
        <dbReference type="EC" id="3.1.13.4"/>
    </reaction>
</comment>
<comment type="cofactor">
    <cofactor evidence="2">
        <name>Mg(2+)</name>
        <dbReference type="ChEBI" id="CHEBI:18420"/>
    </cofactor>
</comment>
<dbReference type="PANTHER" id="PTHR12121">
    <property type="entry name" value="CARBON CATABOLITE REPRESSOR PROTEIN 4"/>
    <property type="match status" value="1"/>
</dbReference>
<evidence type="ECO:0000256" key="2">
    <source>
        <dbReference type="ARBA" id="ARBA00001946"/>
    </source>
</evidence>
<dbReference type="InterPro" id="IPR036691">
    <property type="entry name" value="Endo/exonu/phosph_ase_sf"/>
</dbReference>
<evidence type="ECO:0000256" key="7">
    <source>
        <dbReference type="ARBA" id="ARBA00022490"/>
    </source>
</evidence>
<evidence type="ECO:0000256" key="20">
    <source>
        <dbReference type="ARBA" id="ARBA00030493"/>
    </source>
</evidence>
<accession>A0A0W0FG68</accession>
<dbReference type="Gene3D" id="3.80.10.10">
    <property type="entry name" value="Ribonuclease Inhibitor"/>
    <property type="match status" value="1"/>
</dbReference>
<feature type="region of interest" description="Disordered" evidence="23">
    <location>
        <begin position="693"/>
        <end position="714"/>
    </location>
</feature>
<evidence type="ECO:0000256" key="15">
    <source>
        <dbReference type="ARBA" id="ARBA00022884"/>
    </source>
</evidence>
<dbReference type="Pfam" id="PF13855">
    <property type="entry name" value="LRR_8"/>
    <property type="match status" value="1"/>
</dbReference>
<comment type="similarity">
    <text evidence="5">Belongs to the CCR4/nocturin family.</text>
</comment>
<keyword evidence="15" id="KW-0694">RNA-binding</keyword>